<proteinExistence type="predicted"/>
<comment type="subcellular location">
    <subcellularLocation>
        <location evidence="1">Cell membrane</location>
        <topology evidence="1">Multi-pass membrane protein</topology>
    </subcellularLocation>
</comment>
<dbReference type="PANTHER" id="PTHR32196:SF21">
    <property type="entry name" value="ABC TRANSPORTER PERMEASE PROTEIN YPHD-RELATED"/>
    <property type="match status" value="1"/>
</dbReference>
<sequence length="315" mass="33645">MELLKKASKSQWFGVGLLLVITAVCWALFKALTPGTFGSPDQILTYLQTGLIYAVGGCGLYFIVVMGLWDFSIGSVLVLSCLLSIGFSQMFGIAGLVVAPILCGALLGALNGLAYIKLRIPSLIVTVGLSLIYESLSVFAADWAGTRLGDAYKLFGSYPVNLVPAILAFLLCGFILKYTKLGTYVNAIGANELTAKNMGVNVDKYKFLAFVLCSMFVGIMSILYIGYGTAQTPMTGMLSQSLNFKPLMGTFFGVAFKKYGHPVAAIVIGEFIISMMFAGFVALGMPVTVNNVVTGITLLLIICFTTKRVKGAIVK</sequence>
<evidence type="ECO:0000256" key="1">
    <source>
        <dbReference type="ARBA" id="ARBA00004651"/>
    </source>
</evidence>
<dbReference type="RefSeq" id="WP_194371672.1">
    <property type="nucleotide sequence ID" value="NZ_CP063767.1"/>
</dbReference>
<keyword evidence="2" id="KW-0813">Transport</keyword>
<dbReference type="GO" id="GO:0005886">
    <property type="term" value="C:plasma membrane"/>
    <property type="evidence" value="ECO:0007669"/>
    <property type="project" value="UniProtKB-SubCell"/>
</dbReference>
<feature type="transmembrane region" description="Helical" evidence="8">
    <location>
        <begin position="71"/>
        <end position="91"/>
    </location>
</feature>
<keyword evidence="10" id="KW-1185">Reference proteome</keyword>
<dbReference type="GO" id="GO:0022857">
    <property type="term" value="F:transmembrane transporter activity"/>
    <property type="evidence" value="ECO:0007669"/>
    <property type="project" value="InterPro"/>
</dbReference>
<keyword evidence="5 8" id="KW-0812">Transmembrane</keyword>
<protein>
    <submittedName>
        <fullName evidence="9">ABC transporter permease</fullName>
    </submittedName>
</protein>
<feature type="transmembrane region" description="Helical" evidence="8">
    <location>
        <begin position="43"/>
        <end position="64"/>
    </location>
</feature>
<dbReference type="PANTHER" id="PTHR32196">
    <property type="entry name" value="ABC TRANSPORTER PERMEASE PROTEIN YPHD-RELATED-RELATED"/>
    <property type="match status" value="1"/>
</dbReference>
<feature type="transmembrane region" description="Helical" evidence="8">
    <location>
        <begin position="97"/>
        <end position="116"/>
    </location>
</feature>
<feature type="transmembrane region" description="Helical" evidence="8">
    <location>
        <begin position="263"/>
        <end position="283"/>
    </location>
</feature>
<keyword evidence="3" id="KW-1003">Cell membrane</keyword>
<dbReference type="InterPro" id="IPR001851">
    <property type="entry name" value="ABC_transp_permease"/>
</dbReference>
<evidence type="ECO:0000256" key="5">
    <source>
        <dbReference type="ARBA" id="ARBA00022692"/>
    </source>
</evidence>
<feature type="transmembrane region" description="Helical" evidence="8">
    <location>
        <begin position="289"/>
        <end position="306"/>
    </location>
</feature>
<dbReference type="KEGG" id="tio:INP52_01180"/>
<reference evidence="9 10" key="1">
    <citation type="submission" date="2020-10" db="EMBL/GenBank/DDBJ databases">
        <title>Olsenella immobilis sp.nov., isolated from the mud in a fermentation cellar used for the production of Chinese strong-flavoured liquor.</title>
        <authorList>
            <person name="Lu L."/>
        </authorList>
    </citation>
    <scope>NUCLEOTIDE SEQUENCE [LARGE SCALE GENOMIC DNA]</scope>
    <source>
        <strain evidence="9 10">LZLJ-2</strain>
    </source>
</reference>
<keyword evidence="4" id="KW-0997">Cell inner membrane</keyword>
<keyword evidence="7 8" id="KW-0472">Membrane</keyword>
<evidence type="ECO:0000256" key="2">
    <source>
        <dbReference type="ARBA" id="ARBA00022448"/>
    </source>
</evidence>
<evidence type="ECO:0000256" key="4">
    <source>
        <dbReference type="ARBA" id="ARBA00022519"/>
    </source>
</evidence>
<dbReference type="Pfam" id="PF02653">
    <property type="entry name" value="BPD_transp_2"/>
    <property type="match status" value="1"/>
</dbReference>
<evidence type="ECO:0000256" key="8">
    <source>
        <dbReference type="SAM" id="Phobius"/>
    </source>
</evidence>
<organism evidence="9 10">
    <name type="scientific">Thermophilibacter immobilis</name>
    <dbReference type="NCBI Taxonomy" id="2779519"/>
    <lineage>
        <taxon>Bacteria</taxon>
        <taxon>Bacillati</taxon>
        <taxon>Actinomycetota</taxon>
        <taxon>Coriobacteriia</taxon>
        <taxon>Coriobacteriales</taxon>
        <taxon>Atopobiaceae</taxon>
        <taxon>Thermophilibacter</taxon>
    </lineage>
</organism>
<evidence type="ECO:0000256" key="7">
    <source>
        <dbReference type="ARBA" id="ARBA00023136"/>
    </source>
</evidence>
<evidence type="ECO:0000313" key="10">
    <source>
        <dbReference type="Proteomes" id="UP000593735"/>
    </source>
</evidence>
<dbReference type="Proteomes" id="UP000593735">
    <property type="component" value="Chromosome"/>
</dbReference>
<evidence type="ECO:0000256" key="3">
    <source>
        <dbReference type="ARBA" id="ARBA00022475"/>
    </source>
</evidence>
<name>A0A7S7M9D3_9ACTN</name>
<feature type="transmembrane region" description="Helical" evidence="8">
    <location>
        <begin position="12"/>
        <end position="31"/>
    </location>
</feature>
<feature type="transmembrane region" description="Helical" evidence="8">
    <location>
        <begin position="207"/>
        <end position="225"/>
    </location>
</feature>
<dbReference type="AlphaFoldDB" id="A0A7S7M9D3"/>
<gene>
    <name evidence="9" type="ORF">INP52_01180</name>
</gene>
<keyword evidence="6 8" id="KW-1133">Transmembrane helix</keyword>
<feature type="transmembrane region" description="Helical" evidence="8">
    <location>
        <begin position="156"/>
        <end position="176"/>
    </location>
</feature>
<evidence type="ECO:0000313" key="9">
    <source>
        <dbReference type="EMBL" id="QOY60862.1"/>
    </source>
</evidence>
<evidence type="ECO:0000256" key="6">
    <source>
        <dbReference type="ARBA" id="ARBA00022989"/>
    </source>
</evidence>
<accession>A0A7S7M9D3</accession>
<dbReference type="EMBL" id="CP063767">
    <property type="protein sequence ID" value="QOY60862.1"/>
    <property type="molecule type" value="Genomic_DNA"/>
</dbReference>
<feature type="transmembrane region" description="Helical" evidence="8">
    <location>
        <begin position="123"/>
        <end position="144"/>
    </location>
</feature>